<dbReference type="Proteomes" id="UP000078512">
    <property type="component" value="Unassembled WGS sequence"/>
</dbReference>
<reference evidence="1 2" key="1">
    <citation type="submission" date="2016-05" db="EMBL/GenBank/DDBJ databases">
        <title>Genome sequencing reveals origins of a unique bacterial endosymbiosis in the earliest lineages of terrestrial Fungi.</title>
        <authorList>
            <consortium name="DOE Joint Genome Institute"/>
            <person name="Uehling J."/>
            <person name="Gryganskyi A."/>
            <person name="Hameed K."/>
            <person name="Tschaplinski T."/>
            <person name="Misztal P."/>
            <person name="Wu S."/>
            <person name="Desiro A."/>
            <person name="Vande Pol N."/>
            <person name="Du Z.-Y."/>
            <person name="Zienkiewicz A."/>
            <person name="Zienkiewicz K."/>
            <person name="Morin E."/>
            <person name="Tisserant E."/>
            <person name="Splivallo R."/>
            <person name="Hainaut M."/>
            <person name="Henrissat B."/>
            <person name="Ohm R."/>
            <person name="Kuo A."/>
            <person name="Yan J."/>
            <person name="Lipzen A."/>
            <person name="Nolan M."/>
            <person name="Labutti K."/>
            <person name="Barry K."/>
            <person name="Goldstein A."/>
            <person name="Labbe J."/>
            <person name="Schadt C."/>
            <person name="Tuskan G."/>
            <person name="Grigoriev I."/>
            <person name="Martin F."/>
            <person name="Vilgalys R."/>
            <person name="Bonito G."/>
        </authorList>
    </citation>
    <scope>NUCLEOTIDE SEQUENCE [LARGE SCALE GENOMIC DNA]</scope>
    <source>
        <strain evidence="1 2">AG-77</strain>
    </source>
</reference>
<protein>
    <submittedName>
        <fullName evidence="1">Uncharacterized protein</fullName>
    </submittedName>
</protein>
<dbReference type="AlphaFoldDB" id="A0A197K4P4"/>
<organism evidence="1 2">
    <name type="scientific">Linnemannia elongata AG-77</name>
    <dbReference type="NCBI Taxonomy" id="1314771"/>
    <lineage>
        <taxon>Eukaryota</taxon>
        <taxon>Fungi</taxon>
        <taxon>Fungi incertae sedis</taxon>
        <taxon>Mucoromycota</taxon>
        <taxon>Mortierellomycotina</taxon>
        <taxon>Mortierellomycetes</taxon>
        <taxon>Mortierellales</taxon>
        <taxon>Mortierellaceae</taxon>
        <taxon>Linnemannia</taxon>
    </lineage>
</organism>
<sequence>MYTLRSIDSLVHSSLLGTLVNLVHLPSFQVSEEENVQTSPYKATSSRKVSTSHLLPQTSPTILLTQIPLKYRKRHPQSKQQQSISLQYSRKAHSREVNWILANPIPKQLQTLIIPVSDIRRYIGIIERLFGAEESLYSFGTRSLSLVQETFPPTTMTMARRKRRCNGGGYAGVKHDVQGGEKRAMVMTLIRDLNK</sequence>
<proteinExistence type="predicted"/>
<evidence type="ECO:0000313" key="1">
    <source>
        <dbReference type="EMBL" id="OAQ32617.1"/>
    </source>
</evidence>
<accession>A0A197K4P4</accession>
<name>A0A197K4P4_9FUNG</name>
<gene>
    <name evidence="1" type="ORF">K457DRAFT_29884</name>
</gene>
<keyword evidence="2" id="KW-1185">Reference proteome</keyword>
<dbReference type="OrthoDB" id="2360563at2759"/>
<evidence type="ECO:0000313" key="2">
    <source>
        <dbReference type="Proteomes" id="UP000078512"/>
    </source>
</evidence>
<dbReference type="EMBL" id="KV442024">
    <property type="protein sequence ID" value="OAQ32617.1"/>
    <property type="molecule type" value="Genomic_DNA"/>
</dbReference>